<sequence length="192" mass="21718">MSEIRTRIQQSTYPKVAFLAQWEDWLMTWRDREDSAPQGATELLVRTINLCAGRSVSKELLSHPHYVRLATRTHTLCQRLRGLPRLIKKAEQTTDGNGTDPSSGVDSQQPMETEMQELVQYVLQTSDGIDLATKQTFLTVAKSFYYTAHCSPTNFNLHMEKLSGTGDPSALKRRPSGEGSKLRMSTWDVEII</sequence>
<dbReference type="InterPro" id="IPR050148">
    <property type="entry name" value="Terpene_synthase-like"/>
</dbReference>
<accession>A0A3S3MS18</accession>
<evidence type="ECO:0000256" key="4">
    <source>
        <dbReference type="ARBA" id="ARBA00022842"/>
    </source>
</evidence>
<dbReference type="PANTHER" id="PTHR31739:SF4">
    <property type="entry name" value="ENT-COPALYL DIPHOSPHATE SYNTHASE, CHLOROPLASTIC"/>
    <property type="match status" value="1"/>
</dbReference>
<dbReference type="Proteomes" id="UP000283530">
    <property type="component" value="Unassembled WGS sequence"/>
</dbReference>
<dbReference type="GO" id="GO:0000287">
    <property type="term" value="F:magnesium ion binding"/>
    <property type="evidence" value="ECO:0007669"/>
    <property type="project" value="TreeGrafter"/>
</dbReference>
<dbReference type="EMBL" id="QPKB01000001">
    <property type="protein sequence ID" value="RWR73748.1"/>
    <property type="molecule type" value="Genomic_DNA"/>
</dbReference>
<gene>
    <name evidence="6" type="ORF">CKAN_00205000</name>
</gene>
<evidence type="ECO:0000256" key="1">
    <source>
        <dbReference type="ARBA" id="ARBA00001946"/>
    </source>
</evidence>
<proteinExistence type="predicted"/>
<dbReference type="GO" id="GO:0009686">
    <property type="term" value="P:gibberellin biosynthetic process"/>
    <property type="evidence" value="ECO:0007669"/>
    <property type="project" value="TreeGrafter"/>
</dbReference>
<dbReference type="GO" id="GO:0009507">
    <property type="term" value="C:chloroplast"/>
    <property type="evidence" value="ECO:0007669"/>
    <property type="project" value="TreeGrafter"/>
</dbReference>
<evidence type="ECO:0000256" key="2">
    <source>
        <dbReference type="ARBA" id="ARBA00004721"/>
    </source>
</evidence>
<organism evidence="6 7">
    <name type="scientific">Cinnamomum micranthum f. kanehirae</name>
    <dbReference type="NCBI Taxonomy" id="337451"/>
    <lineage>
        <taxon>Eukaryota</taxon>
        <taxon>Viridiplantae</taxon>
        <taxon>Streptophyta</taxon>
        <taxon>Embryophyta</taxon>
        <taxon>Tracheophyta</taxon>
        <taxon>Spermatophyta</taxon>
        <taxon>Magnoliopsida</taxon>
        <taxon>Magnoliidae</taxon>
        <taxon>Laurales</taxon>
        <taxon>Lauraceae</taxon>
        <taxon>Cinnamomum</taxon>
    </lineage>
</organism>
<comment type="cofactor">
    <cofactor evidence="1">
        <name>Mg(2+)</name>
        <dbReference type="ChEBI" id="CHEBI:18420"/>
    </cofactor>
</comment>
<dbReference type="GO" id="GO:0010333">
    <property type="term" value="F:terpene synthase activity"/>
    <property type="evidence" value="ECO:0007669"/>
    <property type="project" value="InterPro"/>
</dbReference>
<keyword evidence="7" id="KW-1185">Reference proteome</keyword>
<dbReference type="InterPro" id="IPR008949">
    <property type="entry name" value="Isoprenoid_synthase_dom_sf"/>
</dbReference>
<dbReference type="PANTHER" id="PTHR31739">
    <property type="entry name" value="ENT-COPALYL DIPHOSPHATE SYNTHASE, CHLOROPLASTIC"/>
    <property type="match status" value="1"/>
</dbReference>
<dbReference type="Gene3D" id="1.10.600.10">
    <property type="entry name" value="Farnesyl Diphosphate Synthase"/>
    <property type="match status" value="1"/>
</dbReference>
<comment type="pathway">
    <text evidence="2">Secondary metabolite biosynthesis; terpenoid biosynthesis.</text>
</comment>
<evidence type="ECO:0000313" key="6">
    <source>
        <dbReference type="EMBL" id="RWR73748.1"/>
    </source>
</evidence>
<keyword evidence="4" id="KW-0460">Magnesium</keyword>
<name>A0A3S3MS18_9MAGN</name>
<reference evidence="6 7" key="1">
    <citation type="journal article" date="2019" name="Nat. Plants">
        <title>Stout camphor tree genome fills gaps in understanding of flowering plant genome evolution.</title>
        <authorList>
            <person name="Chaw S.M."/>
            <person name="Liu Y.C."/>
            <person name="Wu Y.W."/>
            <person name="Wang H.Y."/>
            <person name="Lin C.I."/>
            <person name="Wu C.S."/>
            <person name="Ke H.M."/>
            <person name="Chang L.Y."/>
            <person name="Hsu C.Y."/>
            <person name="Yang H.T."/>
            <person name="Sudianto E."/>
            <person name="Hsu M.H."/>
            <person name="Wu K.P."/>
            <person name="Wang L.N."/>
            <person name="Leebens-Mack J.H."/>
            <person name="Tsai I.J."/>
        </authorList>
    </citation>
    <scope>NUCLEOTIDE SEQUENCE [LARGE SCALE GENOMIC DNA]</scope>
    <source>
        <strain evidence="7">cv. Chaw 1501</strain>
        <tissue evidence="6">Young leaves</tissue>
    </source>
</reference>
<evidence type="ECO:0000256" key="3">
    <source>
        <dbReference type="ARBA" id="ARBA00022723"/>
    </source>
</evidence>
<evidence type="ECO:0000256" key="5">
    <source>
        <dbReference type="SAM" id="MobiDB-lite"/>
    </source>
</evidence>
<comment type="caution">
    <text evidence="6">The sequence shown here is derived from an EMBL/GenBank/DDBJ whole genome shotgun (WGS) entry which is preliminary data.</text>
</comment>
<dbReference type="OrthoDB" id="912129at2759"/>
<dbReference type="STRING" id="337451.A0A3S3MS18"/>
<protein>
    <submittedName>
        <fullName evidence="6">Ent-copalyl diphosphate synthase, chloroplastic-like protein</fullName>
    </submittedName>
</protein>
<dbReference type="AlphaFoldDB" id="A0A3S3MS18"/>
<evidence type="ECO:0000313" key="7">
    <source>
        <dbReference type="Proteomes" id="UP000283530"/>
    </source>
</evidence>
<feature type="region of interest" description="Disordered" evidence="5">
    <location>
        <begin position="90"/>
        <end position="111"/>
    </location>
</feature>
<feature type="compositionally biased region" description="Polar residues" evidence="5">
    <location>
        <begin position="93"/>
        <end position="111"/>
    </location>
</feature>
<keyword evidence="3" id="KW-0479">Metal-binding</keyword>